<feature type="compositionally biased region" description="Low complexity" evidence="1">
    <location>
        <begin position="87"/>
        <end position="96"/>
    </location>
</feature>
<evidence type="ECO:0000313" key="2">
    <source>
        <dbReference type="EMBL" id="PNX84120.1"/>
    </source>
</evidence>
<accession>A0A2K3LZZ8</accession>
<evidence type="ECO:0000313" key="3">
    <source>
        <dbReference type="Proteomes" id="UP000236291"/>
    </source>
</evidence>
<protein>
    <submittedName>
        <fullName evidence="2">Uncharacterized protein</fullName>
    </submittedName>
</protein>
<dbReference type="PANTHER" id="PTHR37229:SF2">
    <property type="entry name" value="6,7-DIMETHYL-8-RIBITYLLUMAZINE SYNTHASE"/>
    <property type="match status" value="1"/>
</dbReference>
<feature type="compositionally biased region" description="Polar residues" evidence="1">
    <location>
        <begin position="103"/>
        <end position="112"/>
    </location>
</feature>
<feature type="non-terminal residue" evidence="2">
    <location>
        <position position="112"/>
    </location>
</feature>
<dbReference type="STRING" id="57577.A0A2K3LZZ8"/>
<feature type="region of interest" description="Disordered" evidence="1">
    <location>
        <begin position="83"/>
        <end position="112"/>
    </location>
</feature>
<reference evidence="2 3" key="2">
    <citation type="journal article" date="2017" name="Front. Plant Sci.">
        <title>Gene Classification and Mining of Molecular Markers Useful in Red Clover (Trifolium pratense) Breeding.</title>
        <authorList>
            <person name="Istvanek J."/>
            <person name="Dluhosova J."/>
            <person name="Dluhos P."/>
            <person name="Patkova L."/>
            <person name="Nedelnik J."/>
            <person name="Repkova J."/>
        </authorList>
    </citation>
    <scope>NUCLEOTIDE SEQUENCE [LARGE SCALE GENOMIC DNA]</scope>
    <source>
        <strain evidence="3">cv. Tatra</strain>
        <tissue evidence="2">Young leaves</tissue>
    </source>
</reference>
<dbReference type="PANTHER" id="PTHR37229">
    <property type="entry name" value="6,7-DIMETHYL-8-RIBITYLLUMAZINE SYNTHASE"/>
    <property type="match status" value="1"/>
</dbReference>
<gene>
    <name evidence="2" type="ORF">L195_g040173</name>
</gene>
<name>A0A2K3LZZ8_TRIPR</name>
<dbReference type="Proteomes" id="UP000236291">
    <property type="component" value="Unassembled WGS sequence"/>
</dbReference>
<reference evidence="2 3" key="1">
    <citation type="journal article" date="2014" name="Am. J. Bot.">
        <title>Genome assembly and annotation for red clover (Trifolium pratense; Fabaceae).</title>
        <authorList>
            <person name="Istvanek J."/>
            <person name="Jaros M."/>
            <person name="Krenek A."/>
            <person name="Repkova J."/>
        </authorList>
    </citation>
    <scope>NUCLEOTIDE SEQUENCE [LARGE SCALE GENOMIC DNA]</scope>
    <source>
        <strain evidence="3">cv. Tatra</strain>
        <tissue evidence="2">Young leaves</tissue>
    </source>
</reference>
<dbReference type="GO" id="GO:0009941">
    <property type="term" value="C:chloroplast envelope"/>
    <property type="evidence" value="ECO:0007669"/>
    <property type="project" value="TreeGrafter"/>
</dbReference>
<comment type="caution">
    <text evidence="2">The sequence shown here is derived from an EMBL/GenBank/DDBJ whole genome shotgun (WGS) entry which is preliminary data.</text>
</comment>
<dbReference type="ExpressionAtlas" id="A0A2K3LZZ8">
    <property type="expression patterns" value="baseline"/>
</dbReference>
<dbReference type="EMBL" id="ASHM01045630">
    <property type="protein sequence ID" value="PNX84120.1"/>
    <property type="molecule type" value="Genomic_DNA"/>
</dbReference>
<evidence type="ECO:0000256" key="1">
    <source>
        <dbReference type="SAM" id="MobiDB-lite"/>
    </source>
</evidence>
<proteinExistence type="predicted"/>
<sequence>MTLFSSLQISTTFHSLNPSSSTILPRFQPSISLTKKSRTTTTSTITRASLIETPVLWVGRICIFYALLKTGFVGSPSNPLLSDLEIGDNGDSSESGGDLGFSKWTQSILGKP</sequence>
<dbReference type="AlphaFoldDB" id="A0A2K3LZZ8"/>
<organism evidence="2 3">
    <name type="scientific">Trifolium pratense</name>
    <name type="common">Red clover</name>
    <dbReference type="NCBI Taxonomy" id="57577"/>
    <lineage>
        <taxon>Eukaryota</taxon>
        <taxon>Viridiplantae</taxon>
        <taxon>Streptophyta</taxon>
        <taxon>Embryophyta</taxon>
        <taxon>Tracheophyta</taxon>
        <taxon>Spermatophyta</taxon>
        <taxon>Magnoliopsida</taxon>
        <taxon>eudicotyledons</taxon>
        <taxon>Gunneridae</taxon>
        <taxon>Pentapetalae</taxon>
        <taxon>rosids</taxon>
        <taxon>fabids</taxon>
        <taxon>Fabales</taxon>
        <taxon>Fabaceae</taxon>
        <taxon>Papilionoideae</taxon>
        <taxon>50 kb inversion clade</taxon>
        <taxon>NPAAA clade</taxon>
        <taxon>Hologalegina</taxon>
        <taxon>IRL clade</taxon>
        <taxon>Trifolieae</taxon>
        <taxon>Trifolium</taxon>
    </lineage>
</organism>